<geneLocation type="plasmid" evidence="2">
    <name>ppbmmp</name>
</geneLocation>
<evidence type="ECO:0000313" key="2">
    <source>
        <dbReference type="Proteomes" id="UP000326961"/>
    </source>
</evidence>
<name>A0A5P3XKJ6_PARBF</name>
<proteinExistence type="predicted"/>
<evidence type="ECO:0000313" key="1">
    <source>
        <dbReference type="EMBL" id="QEZ70836.1"/>
    </source>
</evidence>
<dbReference type="Proteomes" id="UP000326961">
    <property type="component" value="Plasmid pPbmMP"/>
</dbReference>
<dbReference type="RefSeq" id="WP_191973617.1">
    <property type="nucleotide sequence ID" value="NZ_CP032455.1"/>
</dbReference>
<gene>
    <name evidence="1" type="ORF">D4A35_18040</name>
</gene>
<keyword evidence="1" id="KW-0614">Plasmid</keyword>
<sequence length="184" mass="21486">MMKKGDNYRATFKLVLSFVSSQIKKGVNAMVELKGTEKQVKWANDIREEILKGFDVIVDIKKLIEIKKEELTSVKGRKLDSKVKFIETRTWLVNKMENLKTIIENNENSTFFINNRGLVRTKDIGTVVDPKLVTHLNPDALSTLIERNLQDEFLKENLEKDFYFLDDMIRKTNSQLEKKGLREF</sequence>
<organism evidence="1 2">
    <name type="scientific">Paraclostridium bifermentans</name>
    <name type="common">Clostridium bifermentans</name>
    <dbReference type="NCBI Taxonomy" id="1490"/>
    <lineage>
        <taxon>Bacteria</taxon>
        <taxon>Bacillati</taxon>
        <taxon>Bacillota</taxon>
        <taxon>Clostridia</taxon>
        <taxon>Peptostreptococcales</taxon>
        <taxon>Peptostreptococcaceae</taxon>
        <taxon>Paraclostridium</taxon>
    </lineage>
</organism>
<dbReference type="EMBL" id="CP032455">
    <property type="protein sequence ID" value="QEZ70836.1"/>
    <property type="molecule type" value="Genomic_DNA"/>
</dbReference>
<protein>
    <submittedName>
        <fullName evidence="1">Uncharacterized protein</fullName>
    </submittedName>
</protein>
<dbReference type="AlphaFoldDB" id="A0A5P3XKJ6"/>
<accession>A0A5P3XKJ6</accession>
<reference evidence="1 2" key="1">
    <citation type="submission" date="2018-09" db="EMBL/GenBank/DDBJ databases">
        <title>A clostridial neurotoxin that targets Anopheles mosquitoes.</title>
        <authorList>
            <person name="Contreras E."/>
            <person name="Masuyer G."/>
            <person name="Qureshi N."/>
            <person name="Chawla S."/>
            <person name="Lim H.L."/>
            <person name="Chen J."/>
            <person name="Stenmark P."/>
            <person name="Gill S."/>
        </authorList>
    </citation>
    <scope>NUCLEOTIDE SEQUENCE [LARGE SCALE GENOMIC DNA]</scope>
    <source>
        <strain evidence="1 2">Cbm</strain>
        <plasmid evidence="2">ppbmmp</plasmid>
    </source>
</reference>